<dbReference type="Proteomes" id="UP000290759">
    <property type="component" value="Unassembled WGS sequence"/>
</dbReference>
<dbReference type="GO" id="GO:0008360">
    <property type="term" value="P:regulation of cell shape"/>
    <property type="evidence" value="ECO:0007669"/>
    <property type="project" value="UniProtKB-UniRule"/>
</dbReference>
<dbReference type="CDD" id="cd16913">
    <property type="entry name" value="YkuD_like"/>
    <property type="match status" value="1"/>
</dbReference>
<evidence type="ECO:0000256" key="8">
    <source>
        <dbReference type="ARBA" id="ARBA00023316"/>
    </source>
</evidence>
<comment type="similarity">
    <text evidence="2">Belongs to the YkuD family.</text>
</comment>
<gene>
    <name evidence="12" type="ORF">D3273_00450</name>
</gene>
<feature type="active site" description="Proton donor/acceptor" evidence="9">
    <location>
        <position position="172"/>
    </location>
</feature>
<evidence type="ECO:0000313" key="12">
    <source>
        <dbReference type="EMBL" id="RYC33760.1"/>
    </source>
</evidence>
<dbReference type="GO" id="GO:0016757">
    <property type="term" value="F:glycosyltransferase activity"/>
    <property type="evidence" value="ECO:0007669"/>
    <property type="project" value="UniProtKB-KW"/>
</dbReference>
<keyword evidence="8 9" id="KW-0961">Cell wall biogenesis/degradation</keyword>
<dbReference type="SUPFAM" id="SSF141523">
    <property type="entry name" value="L,D-transpeptidase catalytic domain-like"/>
    <property type="match status" value="1"/>
</dbReference>
<feature type="active site" description="Nucleophile" evidence="9">
    <location>
        <position position="188"/>
    </location>
</feature>
<feature type="signal peptide" evidence="10">
    <location>
        <begin position="1"/>
        <end position="21"/>
    </location>
</feature>
<evidence type="ECO:0000256" key="1">
    <source>
        <dbReference type="ARBA" id="ARBA00004752"/>
    </source>
</evidence>
<comment type="pathway">
    <text evidence="1 9">Cell wall biogenesis; peptidoglycan biosynthesis.</text>
</comment>
<dbReference type="FunFam" id="2.40.440.10:FF:000002">
    <property type="entry name" value="L,D-transpeptidase ErfK/SrfK"/>
    <property type="match status" value="1"/>
</dbReference>
<dbReference type="GO" id="GO:0005576">
    <property type="term" value="C:extracellular region"/>
    <property type="evidence" value="ECO:0007669"/>
    <property type="project" value="TreeGrafter"/>
</dbReference>
<evidence type="ECO:0000256" key="4">
    <source>
        <dbReference type="ARBA" id="ARBA00022679"/>
    </source>
</evidence>
<dbReference type="InterPro" id="IPR005490">
    <property type="entry name" value="LD_TPept_cat_dom"/>
</dbReference>
<keyword evidence="4" id="KW-0808">Transferase</keyword>
<feature type="domain" description="L,D-TPase catalytic" evidence="11">
    <location>
        <begin position="83"/>
        <end position="212"/>
    </location>
</feature>
<evidence type="ECO:0000256" key="2">
    <source>
        <dbReference type="ARBA" id="ARBA00005992"/>
    </source>
</evidence>
<keyword evidence="10" id="KW-0732">Signal</keyword>
<evidence type="ECO:0000256" key="6">
    <source>
        <dbReference type="ARBA" id="ARBA00022960"/>
    </source>
</evidence>
<dbReference type="Gene3D" id="2.40.440.10">
    <property type="entry name" value="L,D-transpeptidase catalytic domain-like"/>
    <property type="match status" value="1"/>
</dbReference>
<feature type="chain" id="PRO_5020250122" evidence="10">
    <location>
        <begin position="22"/>
        <end position="213"/>
    </location>
</feature>
<dbReference type="RefSeq" id="WP_129222619.1">
    <property type="nucleotide sequence ID" value="NZ_QYBB01000001.1"/>
</dbReference>
<evidence type="ECO:0000313" key="13">
    <source>
        <dbReference type="Proteomes" id="UP000290759"/>
    </source>
</evidence>
<dbReference type="Pfam" id="PF03734">
    <property type="entry name" value="YkuD"/>
    <property type="match status" value="1"/>
</dbReference>
<dbReference type="PANTHER" id="PTHR30582">
    <property type="entry name" value="L,D-TRANSPEPTIDASE"/>
    <property type="match status" value="1"/>
</dbReference>
<evidence type="ECO:0000256" key="3">
    <source>
        <dbReference type="ARBA" id="ARBA00022676"/>
    </source>
</evidence>
<reference evidence="12 13" key="1">
    <citation type="submission" date="2018-12" db="EMBL/GenBank/DDBJ databases">
        <authorList>
            <person name="Grouzdev D.S."/>
            <person name="Krutkina M.S."/>
        </authorList>
    </citation>
    <scope>NUCLEOTIDE SEQUENCE [LARGE SCALE GENOMIC DNA]</scope>
    <source>
        <strain evidence="12 13">RmlP026</strain>
    </source>
</reference>
<comment type="caution">
    <text evidence="12">The sequence shown here is derived from an EMBL/GenBank/DDBJ whole genome shotgun (WGS) entry which is preliminary data.</text>
</comment>
<dbReference type="GO" id="GO:0018104">
    <property type="term" value="P:peptidoglycan-protein cross-linking"/>
    <property type="evidence" value="ECO:0007669"/>
    <property type="project" value="TreeGrafter"/>
</dbReference>
<sequence>MRTRTFALAVAGLAISLSAQAAPRAGDDGVHLVPKAPAAGPAPAVLDNPDHWQPGADVDMVDGDYGKAVPRETVAYDGGQPAGTVVVSTRERRLYFVLLDGRAIRYGVGVGRPGFSWTGGQTVTAKREWPDWTPPAAMVKRHPEIPHHMAGGPDNPLGARALYLCRSEYRIHGSNEPDTIGQATSSGCIRMTNADVTDLYDHVAVGTRVIVQP</sequence>
<protein>
    <submittedName>
        <fullName evidence="12">L,D-transpeptidase</fullName>
    </submittedName>
</protein>
<dbReference type="PROSITE" id="PS52029">
    <property type="entry name" value="LD_TPASE"/>
    <property type="match status" value="1"/>
</dbReference>
<dbReference type="OrthoDB" id="9787225at2"/>
<dbReference type="GO" id="GO:0071555">
    <property type="term" value="P:cell wall organization"/>
    <property type="evidence" value="ECO:0007669"/>
    <property type="project" value="UniProtKB-UniRule"/>
</dbReference>
<proteinExistence type="inferred from homology"/>
<keyword evidence="6 9" id="KW-0133">Cell shape</keyword>
<dbReference type="InterPro" id="IPR050979">
    <property type="entry name" value="LD-transpeptidase"/>
</dbReference>
<dbReference type="GO" id="GO:0071972">
    <property type="term" value="F:peptidoglycan L,D-transpeptidase activity"/>
    <property type="evidence" value="ECO:0007669"/>
    <property type="project" value="TreeGrafter"/>
</dbReference>
<keyword evidence="3" id="KW-0328">Glycosyltransferase</keyword>
<dbReference type="EMBL" id="QYBB01000001">
    <property type="protein sequence ID" value="RYC33760.1"/>
    <property type="molecule type" value="Genomic_DNA"/>
</dbReference>
<dbReference type="AlphaFoldDB" id="A0A4Q2UAU5"/>
<evidence type="ECO:0000256" key="9">
    <source>
        <dbReference type="PROSITE-ProRule" id="PRU01373"/>
    </source>
</evidence>
<evidence type="ECO:0000259" key="11">
    <source>
        <dbReference type="PROSITE" id="PS52029"/>
    </source>
</evidence>
<evidence type="ECO:0000256" key="5">
    <source>
        <dbReference type="ARBA" id="ARBA00022801"/>
    </source>
</evidence>
<dbReference type="PANTHER" id="PTHR30582:SF24">
    <property type="entry name" value="L,D-TRANSPEPTIDASE ERFK_SRFK-RELATED"/>
    <property type="match status" value="1"/>
</dbReference>
<name>A0A4Q2UAU5_9HYPH</name>
<evidence type="ECO:0000256" key="7">
    <source>
        <dbReference type="ARBA" id="ARBA00022984"/>
    </source>
</evidence>
<dbReference type="UniPathway" id="UPA00219"/>
<reference evidence="12 13" key="2">
    <citation type="submission" date="2019-02" db="EMBL/GenBank/DDBJ databases">
        <title>'Lichenibacterium ramalinii' gen. nov. sp. nov., 'Lichenibacterium minor' gen. nov. sp. nov.</title>
        <authorList>
            <person name="Pankratov T."/>
        </authorList>
    </citation>
    <scope>NUCLEOTIDE SEQUENCE [LARGE SCALE GENOMIC DNA]</scope>
    <source>
        <strain evidence="12 13">RmlP026</strain>
    </source>
</reference>
<keyword evidence="7 9" id="KW-0573">Peptidoglycan synthesis</keyword>
<organism evidence="12 13">
    <name type="scientific">Lichenibacterium minor</name>
    <dbReference type="NCBI Taxonomy" id="2316528"/>
    <lineage>
        <taxon>Bacteria</taxon>
        <taxon>Pseudomonadati</taxon>
        <taxon>Pseudomonadota</taxon>
        <taxon>Alphaproteobacteria</taxon>
        <taxon>Hyphomicrobiales</taxon>
        <taxon>Lichenihabitantaceae</taxon>
        <taxon>Lichenibacterium</taxon>
    </lineage>
</organism>
<keyword evidence="5" id="KW-0378">Hydrolase</keyword>
<accession>A0A4Q2UAU5</accession>
<evidence type="ECO:0000256" key="10">
    <source>
        <dbReference type="SAM" id="SignalP"/>
    </source>
</evidence>
<keyword evidence="13" id="KW-1185">Reference proteome</keyword>
<dbReference type="InterPro" id="IPR038063">
    <property type="entry name" value="Transpep_catalytic_dom"/>
</dbReference>